<evidence type="ECO:0008006" key="2">
    <source>
        <dbReference type="Google" id="ProtNLM"/>
    </source>
</evidence>
<reference evidence="1" key="1">
    <citation type="submission" date="2018-12" db="EMBL/GenBank/DDBJ databases">
        <authorList>
            <person name="Laville E."/>
        </authorList>
    </citation>
    <scope>NUCLEOTIDE SEQUENCE</scope>
</reference>
<accession>A0A447I4Z3</accession>
<protein>
    <recommendedName>
        <fullName evidence="2">DUF3137 domain-containing protein</fullName>
    </recommendedName>
</protein>
<organism evidence="1">
    <name type="scientific">uncultured organism</name>
    <dbReference type="NCBI Taxonomy" id="155900"/>
    <lineage>
        <taxon>unclassified sequences</taxon>
        <taxon>environmental samples</taxon>
    </lineage>
</organism>
<name>A0A447I4Z3_9ZZZZ</name>
<dbReference type="AlphaFoldDB" id="A0A447I4Z3"/>
<evidence type="ECO:0000313" key="1">
    <source>
        <dbReference type="EMBL" id="VDS02412.1"/>
    </source>
</evidence>
<sequence>MPYGMLFVIAVVLLLGWLHSSRKEAARQDVDRRIVPAVLDAVFQEVQFAPNGRITCFGEAGLPLPQYDRMTGGEHVRAKYRGYEVELCSIELDRDVSYTDPDDPTVVNAPSYDTVYAGLWGICRYGTPMPVSLTFTPRGKLGQFVRSASVQNPVDGFEQQFKLTADDDTARNVCLTEEKCRKLLALAGTAEGSFSGSLHRDGTLYFAVENNKGLFKGSGSDDVLREKFARQLKWCTDVMDVFAP</sequence>
<dbReference type="InterPro" id="IPR021484">
    <property type="entry name" value="DUF3137"/>
</dbReference>
<proteinExistence type="predicted"/>
<dbReference type="EMBL" id="LR131275">
    <property type="protein sequence ID" value="VDS02412.1"/>
    <property type="molecule type" value="Genomic_DNA"/>
</dbReference>
<dbReference type="Pfam" id="PF11335">
    <property type="entry name" value="DUF3137"/>
    <property type="match status" value="1"/>
</dbReference>